<gene>
    <name evidence="1" type="ORF">MYCIT1_LOCUS2169</name>
</gene>
<name>A0AAD2GVM3_9AGAR</name>
<sequence length="84" mass="9592">MVVLLPNAVVSRRSPTLRWPPANRTILIFCLEIASSPRLNPSIGMRSSTSTPFWRRWTLLPPKGKARNHRRPGFCTKFVDDTFA</sequence>
<protein>
    <submittedName>
        <fullName evidence="1">Uncharacterized protein</fullName>
    </submittedName>
</protein>
<reference evidence="1" key="1">
    <citation type="submission" date="2023-11" db="EMBL/GenBank/DDBJ databases">
        <authorList>
            <person name="De Vega J J."/>
            <person name="De Vega J J."/>
        </authorList>
    </citation>
    <scope>NUCLEOTIDE SEQUENCE</scope>
</reference>
<comment type="caution">
    <text evidence="1">The sequence shown here is derived from an EMBL/GenBank/DDBJ whole genome shotgun (WGS) entry which is preliminary data.</text>
</comment>
<evidence type="ECO:0000313" key="2">
    <source>
        <dbReference type="Proteomes" id="UP001295794"/>
    </source>
</evidence>
<evidence type="ECO:0000313" key="1">
    <source>
        <dbReference type="EMBL" id="CAK5263012.1"/>
    </source>
</evidence>
<dbReference type="AlphaFoldDB" id="A0AAD2GVM3"/>
<dbReference type="EMBL" id="CAVNYO010000031">
    <property type="protein sequence ID" value="CAK5263012.1"/>
    <property type="molecule type" value="Genomic_DNA"/>
</dbReference>
<proteinExistence type="predicted"/>
<organism evidence="1 2">
    <name type="scientific">Mycena citricolor</name>
    <dbReference type="NCBI Taxonomy" id="2018698"/>
    <lineage>
        <taxon>Eukaryota</taxon>
        <taxon>Fungi</taxon>
        <taxon>Dikarya</taxon>
        <taxon>Basidiomycota</taxon>
        <taxon>Agaricomycotina</taxon>
        <taxon>Agaricomycetes</taxon>
        <taxon>Agaricomycetidae</taxon>
        <taxon>Agaricales</taxon>
        <taxon>Marasmiineae</taxon>
        <taxon>Mycenaceae</taxon>
        <taxon>Mycena</taxon>
    </lineage>
</organism>
<keyword evidence="2" id="KW-1185">Reference proteome</keyword>
<accession>A0AAD2GVM3</accession>
<dbReference type="Proteomes" id="UP001295794">
    <property type="component" value="Unassembled WGS sequence"/>
</dbReference>